<dbReference type="InterPro" id="IPR018794">
    <property type="entry name" value="UPF0538"/>
</dbReference>
<gene>
    <name evidence="2" type="ORF">AGOS_ADR201W</name>
</gene>
<evidence type="ECO:0000313" key="3">
    <source>
        <dbReference type="Proteomes" id="UP000000591"/>
    </source>
</evidence>
<dbReference type="AlphaFoldDB" id="Q759S2"/>
<reference evidence="3" key="2">
    <citation type="journal article" date="2013" name="G3 (Bethesda)">
        <title>Genomes of Ashbya fungi isolated from insects reveal four mating-type loci, numerous translocations, lack of transposons, and distinct gene duplications.</title>
        <authorList>
            <person name="Dietrich F.S."/>
            <person name="Voegeli S."/>
            <person name="Kuo S."/>
            <person name="Philippsen P."/>
        </authorList>
    </citation>
    <scope>GENOME REANNOTATION</scope>
    <source>
        <strain evidence="3">ATCC 10895 / CBS 109.51 / FGSC 9923 / NRRL Y-1056</strain>
    </source>
</reference>
<dbReference type="OrthoDB" id="937at2759"/>
<dbReference type="KEGG" id="ago:AGOS_ADR201W"/>
<dbReference type="EMBL" id="AE016817">
    <property type="protein sequence ID" value="AAS52121.1"/>
    <property type="molecule type" value="Genomic_DNA"/>
</dbReference>
<protein>
    <submittedName>
        <fullName evidence="2">ADR201Wp</fullName>
    </submittedName>
</protein>
<reference evidence="2 3" key="1">
    <citation type="journal article" date="2004" name="Science">
        <title>The Ashbya gossypii genome as a tool for mapping the ancient Saccharomyces cerevisiae genome.</title>
        <authorList>
            <person name="Dietrich F.S."/>
            <person name="Voegeli S."/>
            <person name="Brachat S."/>
            <person name="Lerch A."/>
            <person name="Gates K."/>
            <person name="Steiner S."/>
            <person name="Mohr C."/>
            <person name="Pohlmann R."/>
            <person name="Luedi P."/>
            <person name="Choi S."/>
            <person name="Wing R.A."/>
            <person name="Flavier A."/>
            <person name="Gaffney T.D."/>
            <person name="Philippsen P."/>
        </authorList>
    </citation>
    <scope>NUCLEOTIDE SEQUENCE [LARGE SCALE GENOMIC DNA]</scope>
    <source>
        <strain evidence="3">ATCC 10895 / CBS 109.51 / FGSC 9923 / NRRL Y-1056</strain>
    </source>
</reference>
<organism evidence="2 3">
    <name type="scientific">Eremothecium gossypii (strain ATCC 10895 / CBS 109.51 / FGSC 9923 / NRRL Y-1056)</name>
    <name type="common">Yeast</name>
    <name type="synonym">Ashbya gossypii</name>
    <dbReference type="NCBI Taxonomy" id="284811"/>
    <lineage>
        <taxon>Eukaryota</taxon>
        <taxon>Fungi</taxon>
        <taxon>Dikarya</taxon>
        <taxon>Ascomycota</taxon>
        <taxon>Saccharomycotina</taxon>
        <taxon>Saccharomycetes</taxon>
        <taxon>Saccharomycetales</taxon>
        <taxon>Saccharomycetaceae</taxon>
        <taxon>Eremothecium</taxon>
    </lineage>
</organism>
<accession>Q759S2</accession>
<dbReference type="Pfam" id="PF10209">
    <property type="entry name" value="DUF2340"/>
    <property type="match status" value="1"/>
</dbReference>
<dbReference type="PANTHER" id="PTHR18444">
    <property type="entry name" value="UPF0538 FAMILY MEMBER"/>
    <property type="match status" value="1"/>
</dbReference>
<name>Q759S2_EREGS</name>
<dbReference type="FunCoup" id="Q759S2">
    <property type="interactions" value="70"/>
</dbReference>
<proteinExistence type="inferred from homology"/>
<dbReference type="RefSeq" id="NP_984297.1">
    <property type="nucleotide sequence ID" value="NM_209650.1"/>
</dbReference>
<evidence type="ECO:0000256" key="1">
    <source>
        <dbReference type="ARBA" id="ARBA00007176"/>
    </source>
</evidence>
<sequence length="145" mass="16529">MACTPNMQNHRETLAAEATRPATITVRVIKSFPYRNVKSFVLHGYDLERKTAKDLLADAKAHLQSAAAFRAFRTVEYDALKIYTHAHGSKTVNLVINLNRDEWVLDVTDGVRSLAEWGVRDETELSLFNMAAYREYAADPEDRWV</sequence>
<dbReference type="OMA" id="YRNVKNH"/>
<dbReference type="Proteomes" id="UP000000591">
    <property type="component" value="Chromosome IV"/>
</dbReference>
<keyword evidence="3" id="KW-1185">Reference proteome</keyword>
<dbReference type="eggNOG" id="KOG4147">
    <property type="taxonomic scope" value="Eukaryota"/>
</dbReference>
<dbReference type="HOGENOM" id="CLU_117792_0_0_1"/>
<comment type="similarity">
    <text evidence="1">Belongs to the UPF0538 family.</text>
</comment>
<dbReference type="InParanoid" id="Q759S2"/>
<dbReference type="PANTHER" id="PTHR18444:SF9">
    <property type="entry name" value="UPF0538 PROTEIN C2ORF76"/>
    <property type="match status" value="1"/>
</dbReference>
<dbReference type="GeneID" id="4620459"/>
<evidence type="ECO:0000313" key="2">
    <source>
        <dbReference type="EMBL" id="AAS52121.1"/>
    </source>
</evidence>